<reference evidence="2" key="2">
    <citation type="submission" date="2021-02" db="EMBL/GenBank/DDBJ databases">
        <authorList>
            <person name="Kimball J.A."/>
            <person name="Haas M.W."/>
            <person name="Macchietto M."/>
            <person name="Kono T."/>
            <person name="Duquette J."/>
            <person name="Shao M."/>
        </authorList>
    </citation>
    <scope>NUCLEOTIDE SEQUENCE</scope>
    <source>
        <tissue evidence="2">Fresh leaf tissue</tissue>
    </source>
</reference>
<evidence type="ECO:0000313" key="2">
    <source>
        <dbReference type="EMBL" id="KAG8068963.1"/>
    </source>
</evidence>
<feature type="region of interest" description="Disordered" evidence="1">
    <location>
        <begin position="30"/>
        <end position="49"/>
    </location>
</feature>
<organism evidence="2 3">
    <name type="scientific">Zizania palustris</name>
    <name type="common">Northern wild rice</name>
    <dbReference type="NCBI Taxonomy" id="103762"/>
    <lineage>
        <taxon>Eukaryota</taxon>
        <taxon>Viridiplantae</taxon>
        <taxon>Streptophyta</taxon>
        <taxon>Embryophyta</taxon>
        <taxon>Tracheophyta</taxon>
        <taxon>Spermatophyta</taxon>
        <taxon>Magnoliopsida</taxon>
        <taxon>Liliopsida</taxon>
        <taxon>Poales</taxon>
        <taxon>Poaceae</taxon>
        <taxon>BOP clade</taxon>
        <taxon>Oryzoideae</taxon>
        <taxon>Oryzeae</taxon>
        <taxon>Zizaniinae</taxon>
        <taxon>Zizania</taxon>
    </lineage>
</organism>
<accession>A0A8J5STK0</accession>
<feature type="region of interest" description="Disordered" evidence="1">
    <location>
        <begin position="92"/>
        <end position="135"/>
    </location>
</feature>
<evidence type="ECO:0000313" key="3">
    <source>
        <dbReference type="Proteomes" id="UP000729402"/>
    </source>
</evidence>
<dbReference type="AlphaFoldDB" id="A0A8J5STK0"/>
<dbReference type="EMBL" id="JAAALK010000284">
    <property type="protein sequence ID" value="KAG8068963.1"/>
    <property type="molecule type" value="Genomic_DNA"/>
</dbReference>
<feature type="compositionally biased region" description="Basic and acidic residues" evidence="1">
    <location>
        <begin position="92"/>
        <end position="129"/>
    </location>
</feature>
<dbReference type="Proteomes" id="UP000729402">
    <property type="component" value="Unassembled WGS sequence"/>
</dbReference>
<comment type="caution">
    <text evidence="2">The sequence shown here is derived from an EMBL/GenBank/DDBJ whole genome shotgun (WGS) entry which is preliminary data.</text>
</comment>
<feature type="compositionally biased region" description="Polar residues" evidence="1">
    <location>
        <begin position="30"/>
        <end position="48"/>
    </location>
</feature>
<reference evidence="2" key="1">
    <citation type="journal article" date="2021" name="bioRxiv">
        <title>Whole Genome Assembly and Annotation of Northern Wild Rice, Zizania palustris L., Supports a Whole Genome Duplication in the Zizania Genus.</title>
        <authorList>
            <person name="Haas M."/>
            <person name="Kono T."/>
            <person name="Macchietto M."/>
            <person name="Millas R."/>
            <person name="McGilp L."/>
            <person name="Shao M."/>
            <person name="Duquette J."/>
            <person name="Hirsch C.N."/>
            <person name="Kimball J."/>
        </authorList>
    </citation>
    <scope>NUCLEOTIDE SEQUENCE</scope>
    <source>
        <tissue evidence="2">Fresh leaf tissue</tissue>
    </source>
</reference>
<sequence length="135" mass="15015">MKLLAYGSINFKLRQDLEAFPEEKASCVQGPTSAKISTTSDRNNTNFRSLRESGEDFPCMFKQARSPELLPLVPSKGALVVASLKGLKNEDEMAKVENRDPITVEDDSKKGSKAHSEEDSEASHRRVEDSSQWVI</sequence>
<name>A0A8J5STK0_ZIZPA</name>
<protein>
    <submittedName>
        <fullName evidence="2">Uncharacterized protein</fullName>
    </submittedName>
</protein>
<evidence type="ECO:0000256" key="1">
    <source>
        <dbReference type="SAM" id="MobiDB-lite"/>
    </source>
</evidence>
<gene>
    <name evidence="2" type="ORF">GUJ93_ZPchr0005g15636</name>
</gene>
<keyword evidence="3" id="KW-1185">Reference proteome</keyword>
<proteinExistence type="predicted"/>